<dbReference type="GO" id="GO:0016491">
    <property type="term" value="F:oxidoreductase activity"/>
    <property type="evidence" value="ECO:0007669"/>
    <property type="project" value="InterPro"/>
</dbReference>
<comment type="caution">
    <text evidence="2">The sequence shown here is derived from an EMBL/GenBank/DDBJ whole genome shotgun (WGS) entry which is preliminary data.</text>
</comment>
<dbReference type="EMBL" id="BLKT01000003">
    <property type="protein sequence ID" value="GFG61361.1"/>
    <property type="molecule type" value="Genomic_DNA"/>
</dbReference>
<evidence type="ECO:0000313" key="3">
    <source>
        <dbReference type="Proteomes" id="UP000465241"/>
    </source>
</evidence>
<feature type="domain" description="Opine dehydrogenase" evidence="1">
    <location>
        <begin position="168"/>
        <end position="307"/>
    </location>
</feature>
<dbReference type="InterPro" id="IPR003421">
    <property type="entry name" value="Opine_DH"/>
</dbReference>
<dbReference type="InterPro" id="IPR008927">
    <property type="entry name" value="6-PGluconate_DH-like_C_sf"/>
</dbReference>
<evidence type="ECO:0000259" key="1">
    <source>
        <dbReference type="Pfam" id="PF02317"/>
    </source>
</evidence>
<dbReference type="SUPFAM" id="SSF48179">
    <property type="entry name" value="6-phosphogluconate dehydrogenase C-terminal domain-like"/>
    <property type="match status" value="1"/>
</dbReference>
<reference evidence="2 3" key="1">
    <citation type="journal article" date="2019" name="Emerg. Microbes Infect.">
        <title>Comprehensive subspecies identification of 175 nontuberculous mycobacteria species based on 7547 genomic profiles.</title>
        <authorList>
            <person name="Matsumoto Y."/>
            <person name="Kinjo T."/>
            <person name="Motooka D."/>
            <person name="Nabeya D."/>
            <person name="Jung N."/>
            <person name="Uechi K."/>
            <person name="Horii T."/>
            <person name="Iida T."/>
            <person name="Fujita J."/>
            <person name="Nakamura S."/>
        </authorList>
    </citation>
    <scope>NUCLEOTIDE SEQUENCE [LARGE SCALE GENOMIC DNA]</scope>
    <source>
        <strain evidence="2 3">JCM 13392</strain>
    </source>
</reference>
<sequence length="341" mass="35841">MTDVLIVSTELNSYFAGLVLAGRGFRVAIAGRPAGTVEVDHFGRRCDVELVEVADLDGSNRVAMVAAEGEDLYAGVTQVLAAGPVDLLLIVGGGTAGVVDSYDVVRRTGFDPAKVLVVSAFIWGGQPVEPVLLNSEKLGLLSGYLAEPTAATAALGEAVVPTARIVDMATVGLASLNAMVHPVPMILGATEIDRGLPSRFFIDTFGSGVSHVVAHLDAERLELGRALGCELPSFTDMLDTYYADEGITGVDIQERVNTFRAYQKAIIPHTFAHRYLTHEVAGNLAPMARLGALVGVQTPVMDALVVLGGLLAGTDLTSRADAVAAEFLQLSRRRAESTAEV</sequence>
<dbReference type="AlphaFoldDB" id="A0A7I9WUJ4"/>
<gene>
    <name evidence="2" type="ORF">MMUR_54970</name>
</gene>
<accession>A0A7I9WUJ4</accession>
<dbReference type="Gene3D" id="1.10.1040.10">
    <property type="entry name" value="N-(1-d-carboxylethyl)-l-norvaline Dehydrogenase, domain 2"/>
    <property type="match status" value="1"/>
</dbReference>
<dbReference type="Pfam" id="PF02317">
    <property type="entry name" value="Octopine_DH"/>
    <property type="match status" value="1"/>
</dbReference>
<organism evidence="2 3">
    <name type="scientific">Mycolicibacterium murale</name>
    <dbReference type="NCBI Taxonomy" id="182220"/>
    <lineage>
        <taxon>Bacteria</taxon>
        <taxon>Bacillati</taxon>
        <taxon>Actinomycetota</taxon>
        <taxon>Actinomycetes</taxon>
        <taxon>Mycobacteriales</taxon>
        <taxon>Mycobacteriaceae</taxon>
        <taxon>Mycolicibacterium</taxon>
    </lineage>
</organism>
<dbReference type="RefSeq" id="WP_193491154.1">
    <property type="nucleotide sequence ID" value="NZ_BAAAMC010000035.1"/>
</dbReference>
<proteinExistence type="predicted"/>
<name>A0A7I9WUJ4_9MYCO</name>
<keyword evidence="3" id="KW-1185">Reference proteome</keyword>
<protein>
    <recommendedName>
        <fullName evidence="1">Opine dehydrogenase domain-containing protein</fullName>
    </recommendedName>
</protein>
<dbReference type="Proteomes" id="UP000465241">
    <property type="component" value="Unassembled WGS sequence"/>
</dbReference>
<dbReference type="InterPro" id="IPR013328">
    <property type="entry name" value="6PGD_dom2"/>
</dbReference>
<evidence type="ECO:0000313" key="2">
    <source>
        <dbReference type="EMBL" id="GFG61361.1"/>
    </source>
</evidence>